<organism evidence="5 6">
    <name type="scientific">Paratissierella segnis</name>
    <dbReference type="NCBI Taxonomy" id="2763679"/>
    <lineage>
        <taxon>Bacteria</taxon>
        <taxon>Bacillati</taxon>
        <taxon>Bacillota</taxon>
        <taxon>Tissierellia</taxon>
        <taxon>Tissierellales</taxon>
        <taxon>Tissierellaceae</taxon>
        <taxon>Paratissierella</taxon>
    </lineage>
</organism>
<evidence type="ECO:0000256" key="1">
    <source>
        <dbReference type="ARBA" id="ARBA00010443"/>
    </source>
</evidence>
<dbReference type="GO" id="GO:0008878">
    <property type="term" value="F:glucose-1-phosphate adenylyltransferase activity"/>
    <property type="evidence" value="ECO:0007669"/>
    <property type="project" value="UniProtKB-EC"/>
</dbReference>
<dbReference type="InterPro" id="IPR011831">
    <property type="entry name" value="ADP-Glc_PPase"/>
</dbReference>
<dbReference type="InterPro" id="IPR029044">
    <property type="entry name" value="Nucleotide-diphossugar_trans"/>
</dbReference>
<comment type="similarity">
    <text evidence="1">Belongs to the bacterial/plant glucose-1-phosphate adenylyltransferase family.</text>
</comment>
<dbReference type="Gene3D" id="2.160.10.10">
    <property type="entry name" value="Hexapeptide repeat proteins"/>
    <property type="match status" value="1"/>
</dbReference>
<dbReference type="InterPro" id="IPR056818">
    <property type="entry name" value="GlmU/GlgC-like_hexapep"/>
</dbReference>
<evidence type="ECO:0000259" key="3">
    <source>
        <dbReference type="Pfam" id="PF00483"/>
    </source>
</evidence>
<keyword evidence="2" id="KW-0320">Glycogen biosynthesis</keyword>
<reference evidence="5" key="1">
    <citation type="submission" date="2020-08" db="EMBL/GenBank/DDBJ databases">
        <title>Genome public.</title>
        <authorList>
            <person name="Liu C."/>
            <person name="Sun Q."/>
        </authorList>
    </citation>
    <scope>NUCLEOTIDE SEQUENCE</scope>
    <source>
        <strain evidence="5">BX21</strain>
    </source>
</reference>
<dbReference type="CDD" id="cd04651">
    <property type="entry name" value="LbH_G1P_AT_C"/>
    <property type="match status" value="1"/>
</dbReference>
<dbReference type="NCBIfam" id="TIGR02092">
    <property type="entry name" value="glgD"/>
    <property type="match status" value="1"/>
</dbReference>
<keyword evidence="6" id="KW-1185">Reference proteome</keyword>
<dbReference type="SUPFAM" id="SSF51161">
    <property type="entry name" value="Trimeric LpxA-like enzymes"/>
    <property type="match status" value="1"/>
</dbReference>
<dbReference type="EC" id="2.7.7.27" evidence="5"/>
<dbReference type="GO" id="GO:0005978">
    <property type="term" value="P:glycogen biosynthetic process"/>
    <property type="evidence" value="ECO:0007669"/>
    <property type="project" value="UniProtKB-KW"/>
</dbReference>
<dbReference type="PANTHER" id="PTHR43523">
    <property type="entry name" value="GLUCOSE-1-PHOSPHATE ADENYLYLTRANSFERASE-RELATED"/>
    <property type="match status" value="1"/>
</dbReference>
<dbReference type="InterPro" id="IPR011832">
    <property type="entry name" value="GlgDAde_trans"/>
</dbReference>
<sequence length="373" mass="42183">MERCLGIISVGDGENNFGLLCKNRPSYMLPFGGRYRLIDFTISNMVNHGIRTIAVYTGEKIRSTMDHLGEGKPWDLNRRLNGLFIFPPIYDGHSTSPGDLVQFYSTMEFFDQRREEYVFINHPNIIGKVDLDDAFKHFINSGADITLIYKKQEDPSGMLINCDKIHIDKDGELINIGLNLATEREFNHFLGMGFMKKDVFIKIIKESMESGNAGFLKDAMLKSKYKYKINTFEFDGHVETINNLKSFYDANLNLLNREIFNELFYEGGHILTKSKDEPSTFYTESSKVQNSLIANGCIIEGNVENSIIFRGVKIGKGAIVKNSIVMQKSEILDNAIAVNAILDKQASIGKGMRIIGSSVMPYVVEKYQKIGKD</sequence>
<dbReference type="Proteomes" id="UP000601171">
    <property type="component" value="Unassembled WGS sequence"/>
</dbReference>
<dbReference type="AlphaFoldDB" id="A0A926EVG0"/>
<gene>
    <name evidence="5" type="primary">glgD</name>
    <name evidence="5" type="ORF">H8707_03400</name>
</gene>
<feature type="domain" description="Nucleotidyl transferase" evidence="3">
    <location>
        <begin position="20"/>
        <end position="156"/>
    </location>
</feature>
<feature type="domain" description="Glucose-1-phosphate adenylyltransferase/Bifunctional protein GlmU-like C-terminal hexapeptide" evidence="4">
    <location>
        <begin position="284"/>
        <end position="354"/>
    </location>
</feature>
<dbReference type="InterPro" id="IPR005835">
    <property type="entry name" value="NTP_transferase_dom"/>
</dbReference>
<dbReference type="InterPro" id="IPR011004">
    <property type="entry name" value="Trimer_LpxA-like_sf"/>
</dbReference>
<protein>
    <submittedName>
        <fullName evidence="5">Glucose-1-phosphate adenylyltransferase subunit GlgD</fullName>
        <ecNumber evidence="5">2.7.7.27</ecNumber>
    </submittedName>
</protein>
<dbReference type="PANTHER" id="PTHR43523:SF6">
    <property type="entry name" value="GLYCOGEN BIOSYNTHESIS PROTEIN GLGD"/>
    <property type="match status" value="1"/>
</dbReference>
<name>A0A926EVG0_9FIRM</name>
<comment type="caution">
    <text evidence="5">The sequence shown here is derived from an EMBL/GenBank/DDBJ whole genome shotgun (WGS) entry which is preliminary data.</text>
</comment>
<dbReference type="Pfam" id="PF24894">
    <property type="entry name" value="Hexapep_GlmU"/>
    <property type="match status" value="1"/>
</dbReference>
<dbReference type="SUPFAM" id="SSF53448">
    <property type="entry name" value="Nucleotide-diphospho-sugar transferases"/>
    <property type="match status" value="1"/>
</dbReference>
<accession>A0A926EVG0</accession>
<evidence type="ECO:0000313" key="5">
    <source>
        <dbReference type="EMBL" id="MBC8587287.1"/>
    </source>
</evidence>
<evidence type="ECO:0000313" key="6">
    <source>
        <dbReference type="Proteomes" id="UP000601171"/>
    </source>
</evidence>
<dbReference type="Gene3D" id="3.90.550.10">
    <property type="entry name" value="Spore Coat Polysaccharide Biosynthesis Protein SpsA, Chain A"/>
    <property type="match status" value="1"/>
</dbReference>
<dbReference type="EMBL" id="JACRTG010000008">
    <property type="protein sequence ID" value="MBC8587287.1"/>
    <property type="molecule type" value="Genomic_DNA"/>
</dbReference>
<dbReference type="RefSeq" id="WP_262428757.1">
    <property type="nucleotide sequence ID" value="NZ_JACRTG010000008.1"/>
</dbReference>
<keyword evidence="5" id="KW-0808">Transferase</keyword>
<dbReference type="Pfam" id="PF00483">
    <property type="entry name" value="NTP_transferase"/>
    <property type="match status" value="1"/>
</dbReference>
<proteinExistence type="inferred from homology"/>
<evidence type="ECO:0000256" key="2">
    <source>
        <dbReference type="ARBA" id="ARBA00023056"/>
    </source>
</evidence>
<evidence type="ECO:0000259" key="4">
    <source>
        <dbReference type="Pfam" id="PF24894"/>
    </source>
</evidence>
<keyword evidence="5" id="KW-0548">Nucleotidyltransferase</keyword>